<feature type="domain" description="PBP" evidence="3">
    <location>
        <begin position="19"/>
        <end position="248"/>
    </location>
</feature>
<name>A0A562VPZ6_9BACT</name>
<dbReference type="InterPro" id="IPR024370">
    <property type="entry name" value="PBP_domain"/>
</dbReference>
<accession>A0A562VPZ6</accession>
<dbReference type="SUPFAM" id="SSF53850">
    <property type="entry name" value="Periplasmic binding protein-like II"/>
    <property type="match status" value="1"/>
</dbReference>
<dbReference type="PANTHER" id="PTHR30570:SF1">
    <property type="entry name" value="PHOSPHATE-BINDING PROTEIN PSTS"/>
    <property type="match status" value="1"/>
</dbReference>
<organism evidence="4 5">
    <name type="scientific">Geobacter argillaceus</name>
    <dbReference type="NCBI Taxonomy" id="345631"/>
    <lineage>
        <taxon>Bacteria</taxon>
        <taxon>Pseudomonadati</taxon>
        <taxon>Thermodesulfobacteriota</taxon>
        <taxon>Desulfuromonadia</taxon>
        <taxon>Geobacterales</taxon>
        <taxon>Geobacteraceae</taxon>
        <taxon>Geobacter</taxon>
    </lineage>
</organism>
<feature type="signal peptide" evidence="2">
    <location>
        <begin position="1"/>
        <end position="22"/>
    </location>
</feature>
<protein>
    <submittedName>
        <fullName evidence="4">Phosphate ABC transporter substrate-binding protein (PhoT family)</fullName>
    </submittedName>
</protein>
<dbReference type="Proteomes" id="UP000319449">
    <property type="component" value="Unassembled WGS sequence"/>
</dbReference>
<gene>
    <name evidence="4" type="ORF">JN12_01281</name>
</gene>
<evidence type="ECO:0000313" key="5">
    <source>
        <dbReference type="Proteomes" id="UP000319449"/>
    </source>
</evidence>
<dbReference type="OrthoDB" id="9783488at2"/>
<keyword evidence="1 2" id="KW-0732">Signal</keyword>
<dbReference type="RefSeq" id="WP_145019946.1">
    <property type="nucleotide sequence ID" value="NZ_VLLN01000006.1"/>
</dbReference>
<dbReference type="Gene3D" id="3.40.190.10">
    <property type="entry name" value="Periplasmic binding protein-like II"/>
    <property type="match status" value="2"/>
</dbReference>
<reference evidence="4 5" key="1">
    <citation type="submission" date="2019-07" db="EMBL/GenBank/DDBJ databases">
        <title>Genomic Encyclopedia of Archaeal and Bacterial Type Strains, Phase II (KMG-II): from individual species to whole genera.</title>
        <authorList>
            <person name="Goeker M."/>
        </authorList>
    </citation>
    <scope>NUCLEOTIDE SEQUENCE [LARGE SCALE GENOMIC DNA]</scope>
    <source>
        <strain evidence="4 5">ATCC BAA-1139</strain>
    </source>
</reference>
<dbReference type="PANTHER" id="PTHR30570">
    <property type="entry name" value="PERIPLASMIC PHOSPHATE BINDING COMPONENT OF PHOSPHATE ABC TRANSPORTER"/>
    <property type="match status" value="1"/>
</dbReference>
<dbReference type="Pfam" id="PF12849">
    <property type="entry name" value="PBP_like_2"/>
    <property type="match status" value="1"/>
</dbReference>
<dbReference type="AlphaFoldDB" id="A0A562VPZ6"/>
<evidence type="ECO:0000313" key="4">
    <source>
        <dbReference type="EMBL" id="TWJ19797.1"/>
    </source>
</evidence>
<dbReference type="InterPro" id="IPR050811">
    <property type="entry name" value="Phosphate_ABC_transporter"/>
</dbReference>
<sequence length="269" mass="29006">MKVFIGFMVTILCCSLITAAGAESIKLAGSGQMIPLINTLGKAYMKKYPQDAVEVNQKSLGQLGGVMAVTKGAIDIAMSARYLDKNEKKMPVQAYEIAKVAGLFAVNAATPVTSLTSQQVCDIYGGKIRNWAKLGGPDGAIIPLTRPESDSTKIAVRQGIACFDKLKEADDVRSMPKAKDMYTELTTKVNTLGMIDAVCFADAGGKLKAVKIDGKDFTSSENSPIMHHYNLVLGKNRGEAVMRFLQFIRSSEGQTIIKREKASPMPFGL</sequence>
<comment type="caution">
    <text evidence="4">The sequence shown here is derived from an EMBL/GenBank/DDBJ whole genome shotgun (WGS) entry which is preliminary data.</text>
</comment>
<evidence type="ECO:0000256" key="2">
    <source>
        <dbReference type="SAM" id="SignalP"/>
    </source>
</evidence>
<evidence type="ECO:0000256" key="1">
    <source>
        <dbReference type="ARBA" id="ARBA00022729"/>
    </source>
</evidence>
<feature type="chain" id="PRO_5022043717" evidence="2">
    <location>
        <begin position="23"/>
        <end position="269"/>
    </location>
</feature>
<evidence type="ECO:0000259" key="3">
    <source>
        <dbReference type="Pfam" id="PF12849"/>
    </source>
</evidence>
<keyword evidence="5" id="KW-1185">Reference proteome</keyword>
<dbReference type="EMBL" id="VLLN01000006">
    <property type="protein sequence ID" value="TWJ19797.1"/>
    <property type="molecule type" value="Genomic_DNA"/>
</dbReference>
<proteinExistence type="predicted"/>